<proteinExistence type="predicted"/>
<dbReference type="eggNOG" id="COG1961">
    <property type="taxonomic scope" value="Bacteria"/>
</dbReference>
<dbReference type="Proteomes" id="UP000003639">
    <property type="component" value="Unassembled WGS sequence"/>
</dbReference>
<dbReference type="SUPFAM" id="SSF53041">
    <property type="entry name" value="Resolvase-like"/>
    <property type="match status" value="1"/>
</dbReference>
<dbReference type="Gene3D" id="3.90.1750.20">
    <property type="entry name" value="Putative Large Serine Recombinase, Chain B, Domain 2"/>
    <property type="match status" value="1"/>
</dbReference>
<name>A6P2A2_9FIRM</name>
<dbReference type="AlphaFoldDB" id="A6P2A2"/>
<feature type="domain" description="Recombinase" evidence="2">
    <location>
        <begin position="178"/>
        <end position="302"/>
    </location>
</feature>
<gene>
    <name evidence="3" type="ORF">BACCAP_04631</name>
</gene>
<dbReference type="InterPro" id="IPR011109">
    <property type="entry name" value="DNA_bind_recombinase_dom"/>
</dbReference>
<dbReference type="Pfam" id="PF00239">
    <property type="entry name" value="Resolvase"/>
    <property type="match status" value="1"/>
</dbReference>
<dbReference type="InterPro" id="IPR006119">
    <property type="entry name" value="Resolv_N"/>
</dbReference>
<protein>
    <submittedName>
        <fullName evidence="3">Resolvase, N-terminal domain protein</fullName>
    </submittedName>
</protein>
<organism evidence="3 4">
    <name type="scientific">Pseudoflavonifractor capillosus ATCC 29799</name>
    <dbReference type="NCBI Taxonomy" id="411467"/>
    <lineage>
        <taxon>Bacteria</taxon>
        <taxon>Bacillati</taxon>
        <taxon>Bacillota</taxon>
        <taxon>Clostridia</taxon>
        <taxon>Eubacteriales</taxon>
        <taxon>Oscillospiraceae</taxon>
        <taxon>Pseudoflavonifractor</taxon>
    </lineage>
</organism>
<dbReference type="STRING" id="411467.BACCAP_04631"/>
<dbReference type="InterPro" id="IPR050639">
    <property type="entry name" value="SSR_resolvase"/>
</dbReference>
<accession>A6P2A2</accession>
<dbReference type="PANTHER" id="PTHR30461">
    <property type="entry name" value="DNA-INVERTASE FROM LAMBDOID PROPHAGE"/>
    <property type="match status" value="1"/>
</dbReference>
<dbReference type="PROSITE" id="PS51737">
    <property type="entry name" value="RECOMBINASE_DNA_BIND"/>
    <property type="match status" value="1"/>
</dbReference>
<reference evidence="3 4" key="1">
    <citation type="submission" date="2007-04" db="EMBL/GenBank/DDBJ databases">
        <authorList>
            <person name="Fulton L."/>
            <person name="Clifton S."/>
            <person name="Fulton B."/>
            <person name="Xu J."/>
            <person name="Minx P."/>
            <person name="Pepin K.H."/>
            <person name="Johnson M."/>
            <person name="Thiruvilangam P."/>
            <person name="Bhonagiri V."/>
            <person name="Nash W.E."/>
            <person name="Mardis E.R."/>
            <person name="Wilson R.K."/>
        </authorList>
    </citation>
    <scope>NUCLEOTIDE SEQUENCE [LARGE SCALE GENOMIC DNA]</scope>
    <source>
        <strain evidence="3 4">ATCC 29799</strain>
    </source>
</reference>
<dbReference type="CDD" id="cd00338">
    <property type="entry name" value="Ser_Recombinase"/>
    <property type="match status" value="1"/>
</dbReference>
<dbReference type="InterPro" id="IPR036162">
    <property type="entry name" value="Resolvase-like_N_sf"/>
</dbReference>
<evidence type="ECO:0000313" key="4">
    <source>
        <dbReference type="Proteomes" id="UP000003639"/>
    </source>
</evidence>
<reference evidence="3 4" key="2">
    <citation type="submission" date="2007-06" db="EMBL/GenBank/DDBJ databases">
        <title>Draft genome sequence of Pseudoflavonifractor capillosus ATCC 29799.</title>
        <authorList>
            <person name="Sudarsanam P."/>
            <person name="Ley R."/>
            <person name="Guruge J."/>
            <person name="Turnbaugh P.J."/>
            <person name="Mahowald M."/>
            <person name="Liep D."/>
            <person name="Gordon J."/>
        </authorList>
    </citation>
    <scope>NUCLEOTIDE SEQUENCE [LARGE SCALE GENOMIC DNA]</scope>
    <source>
        <strain evidence="3 4">ATCC 29799</strain>
    </source>
</reference>
<dbReference type="GO" id="GO:0000150">
    <property type="term" value="F:DNA strand exchange activity"/>
    <property type="evidence" value="ECO:0007669"/>
    <property type="project" value="InterPro"/>
</dbReference>
<dbReference type="SMART" id="SM00857">
    <property type="entry name" value="Resolvase"/>
    <property type="match status" value="1"/>
</dbReference>
<dbReference type="PANTHER" id="PTHR30461:SF23">
    <property type="entry name" value="DNA RECOMBINASE-RELATED"/>
    <property type="match status" value="1"/>
</dbReference>
<dbReference type="Gene3D" id="3.40.50.1390">
    <property type="entry name" value="Resolvase, N-terminal catalytic domain"/>
    <property type="match status" value="1"/>
</dbReference>
<evidence type="ECO:0000259" key="1">
    <source>
        <dbReference type="PROSITE" id="PS51736"/>
    </source>
</evidence>
<dbReference type="GO" id="GO:0003677">
    <property type="term" value="F:DNA binding"/>
    <property type="evidence" value="ECO:0007669"/>
    <property type="project" value="InterPro"/>
</dbReference>
<feature type="domain" description="Resolvase/invertase-type recombinase catalytic" evidence="1">
    <location>
        <begin position="22"/>
        <end position="169"/>
    </location>
</feature>
<dbReference type="InterPro" id="IPR038109">
    <property type="entry name" value="DNA_bind_recomb_sf"/>
</dbReference>
<evidence type="ECO:0000313" key="3">
    <source>
        <dbReference type="EMBL" id="EDM97489.1"/>
    </source>
</evidence>
<keyword evidence="4" id="KW-1185">Reference proteome</keyword>
<dbReference type="Pfam" id="PF07508">
    <property type="entry name" value="Recombinase"/>
    <property type="match status" value="1"/>
</dbReference>
<dbReference type="PROSITE" id="PS51736">
    <property type="entry name" value="RECOMBINASES_3"/>
    <property type="match status" value="1"/>
</dbReference>
<evidence type="ECO:0000259" key="2">
    <source>
        <dbReference type="PROSITE" id="PS51737"/>
    </source>
</evidence>
<sequence length="302" mass="34694">MARITEISLTSALGVDDKEPLQVAAYCRVSTDHEEQNSSLEIQERYYAKLIEQTPNWINAGIFSEKVSGLEVKKRQEFQKLLRCCRNGTIDLVLTKSVSRFGRNTLDSLRALRELQILGIDVYFEKENLWLHDDQMQVLMTVYFAFAQAESEGASQSIRWGIKEGFRSGKSGYAEFVCFGYKQDGNGKLAIDEPDAKIVRKIFKMRASEKSLSAISDWLYEQGILSPTGKCRWSRETISKLLKNEKYTGDVLLQKTFVKDLFSGKQVKNMGERDRFLYQDHHPAIISRELFDRVNCQKNPES</sequence>
<dbReference type="OrthoDB" id="9769353at2"/>
<dbReference type="RefSeq" id="WP_006575081.1">
    <property type="nucleotide sequence ID" value="NZ_AAXG02000053.1"/>
</dbReference>
<comment type="caution">
    <text evidence="3">The sequence shown here is derived from an EMBL/GenBank/DDBJ whole genome shotgun (WGS) entry which is preliminary data.</text>
</comment>
<dbReference type="EMBL" id="AAXG02000053">
    <property type="protein sequence ID" value="EDM97489.1"/>
    <property type="molecule type" value="Genomic_DNA"/>
</dbReference>